<accession>A0ABY0ID34</accession>
<evidence type="ECO:0000256" key="7">
    <source>
        <dbReference type="ARBA" id="ARBA00023239"/>
    </source>
</evidence>
<gene>
    <name evidence="8" type="primary">queE</name>
    <name evidence="10" type="ORF">DAY19_12835</name>
</gene>
<comment type="caution">
    <text evidence="10">The sequence shown here is derived from an EMBL/GenBank/DDBJ whole genome shotgun (WGS) entry which is preliminary data.</text>
</comment>
<dbReference type="RefSeq" id="WP_115363094.1">
    <property type="nucleotide sequence ID" value="NZ_QDKL01000003.1"/>
</dbReference>
<evidence type="ECO:0000256" key="2">
    <source>
        <dbReference type="ARBA" id="ARBA00022691"/>
    </source>
</evidence>
<comment type="cofactor">
    <cofactor evidence="8">
        <name>Mg(2+)</name>
        <dbReference type="ChEBI" id="CHEBI:18420"/>
    </cofactor>
</comment>
<dbReference type="InterPro" id="IPR013785">
    <property type="entry name" value="Aldolase_TIM"/>
</dbReference>
<dbReference type="SFLD" id="SFLDS00029">
    <property type="entry name" value="Radical_SAM"/>
    <property type="match status" value="1"/>
</dbReference>
<name>A0ABY0ID34_9BACT</name>
<evidence type="ECO:0000256" key="6">
    <source>
        <dbReference type="ARBA" id="ARBA00023014"/>
    </source>
</evidence>
<keyword evidence="11" id="KW-1185">Reference proteome</keyword>
<dbReference type="PANTHER" id="PTHR42836">
    <property type="entry name" value="7-CARBOXY-7-DEAZAGUANINE SYNTHASE"/>
    <property type="match status" value="1"/>
</dbReference>
<keyword evidence="7 8" id="KW-0456">Lyase</keyword>
<feature type="domain" description="Radical SAM core" evidence="9">
    <location>
        <begin position="18"/>
        <end position="229"/>
    </location>
</feature>
<sequence length="233" mass="26907">MEFLINDIYRATEGEGVFVGRSQVFVRFQGCNIGCVNCDSMDTWSFDIESTSLNTIFERILEESYQGKINWISITGGDPLHPKHVPSVVELTKFLKSRGFKINLEAAGTRVVDEVFDLLDYISYDLKTPSTGVRTRLSLIEKMAQQYPNRFQMKAVIADRKDFEYTLSAYRELESKLGNIEFPWVLTPCYEPSEEFPMQRFIDIQEWNQIEGGPFRVIGQQHKWIFGADKKSV</sequence>
<evidence type="ECO:0000256" key="1">
    <source>
        <dbReference type="ARBA" id="ARBA00022485"/>
    </source>
</evidence>
<dbReference type="SUPFAM" id="SSF102114">
    <property type="entry name" value="Radical SAM enzymes"/>
    <property type="match status" value="1"/>
</dbReference>
<feature type="binding site" evidence="8">
    <location>
        <position position="38"/>
    </location>
    <ligand>
        <name>[4Fe-4S] cluster</name>
        <dbReference type="ChEBI" id="CHEBI:49883"/>
        <note>4Fe-4S-S-AdoMet</note>
    </ligand>
</feature>
<proteinExistence type="inferred from homology"/>
<dbReference type="EMBL" id="QDKL01000003">
    <property type="protein sequence ID" value="RZF20863.1"/>
    <property type="molecule type" value="Genomic_DNA"/>
</dbReference>
<feature type="binding site" evidence="8">
    <location>
        <position position="77"/>
    </location>
    <ligand>
        <name>S-adenosyl-L-methionine</name>
        <dbReference type="ChEBI" id="CHEBI:59789"/>
    </ligand>
</feature>
<dbReference type="InterPro" id="IPR007197">
    <property type="entry name" value="rSAM"/>
</dbReference>
<feature type="binding site" evidence="8">
    <location>
        <begin position="12"/>
        <end position="14"/>
    </location>
    <ligand>
        <name>substrate</name>
    </ligand>
</feature>
<keyword evidence="1 8" id="KW-0004">4Fe-4S</keyword>
<reference evidence="11" key="1">
    <citation type="journal article" date="2019" name="Int. J. Syst. Evol. Microbiol.">
        <title>Halobacteriovorax valvorus sp. nov., a novel prokaryotic predator isolated from coastal seawater of China.</title>
        <authorList>
            <person name="Chen M.-X."/>
        </authorList>
    </citation>
    <scope>NUCLEOTIDE SEQUENCE [LARGE SCALE GENOMIC DNA]</scope>
    <source>
        <strain evidence="11">BL9</strain>
    </source>
</reference>
<comment type="caution">
    <text evidence="8">Lacks conserved residue(s) required for the propagation of feature annotation.</text>
</comment>
<evidence type="ECO:0000256" key="3">
    <source>
        <dbReference type="ARBA" id="ARBA00022723"/>
    </source>
</evidence>
<evidence type="ECO:0000313" key="11">
    <source>
        <dbReference type="Proteomes" id="UP000443582"/>
    </source>
</evidence>
<evidence type="ECO:0000259" key="9">
    <source>
        <dbReference type="PROSITE" id="PS51918"/>
    </source>
</evidence>
<dbReference type="InterPro" id="IPR058240">
    <property type="entry name" value="rSAM_sf"/>
</dbReference>
<evidence type="ECO:0000313" key="10">
    <source>
        <dbReference type="EMBL" id="RZF20863.1"/>
    </source>
</evidence>
<keyword evidence="8" id="KW-0671">Queuosine biosynthesis</keyword>
<keyword evidence="6 8" id="KW-0411">Iron-sulfur</keyword>
<organism evidence="10 11">
    <name type="scientific">Halobacteriovorax vibrionivorans</name>
    <dbReference type="NCBI Taxonomy" id="2152716"/>
    <lineage>
        <taxon>Bacteria</taxon>
        <taxon>Pseudomonadati</taxon>
        <taxon>Bdellovibrionota</taxon>
        <taxon>Bacteriovoracia</taxon>
        <taxon>Bacteriovoracales</taxon>
        <taxon>Halobacteriovoraceae</taxon>
        <taxon>Halobacteriovorax</taxon>
    </lineage>
</organism>
<dbReference type="Pfam" id="PF13353">
    <property type="entry name" value="Fer4_12"/>
    <property type="match status" value="1"/>
</dbReference>
<dbReference type="HAMAP" id="MF_00917">
    <property type="entry name" value="QueE"/>
    <property type="match status" value="1"/>
</dbReference>
<keyword evidence="5 8" id="KW-0408">Iron</keyword>
<dbReference type="CDD" id="cd01335">
    <property type="entry name" value="Radical_SAM"/>
    <property type="match status" value="1"/>
</dbReference>
<comment type="similarity">
    <text evidence="8">Belongs to the radical SAM superfamily. 7-carboxy-7-deazaguanine synthase family.</text>
</comment>
<dbReference type="EC" id="4.3.99.3" evidence="8"/>
<comment type="pathway">
    <text evidence="8">Purine metabolism; 7-cyano-7-deazaguanine biosynthesis.</text>
</comment>
<keyword evidence="2 8" id="KW-0949">S-adenosyl-L-methionine</keyword>
<evidence type="ECO:0000256" key="4">
    <source>
        <dbReference type="ARBA" id="ARBA00022842"/>
    </source>
</evidence>
<comment type="catalytic activity">
    <reaction evidence="8">
        <text>6-carboxy-5,6,7,8-tetrahydropterin + H(+) = 7-carboxy-7-carbaguanine + NH4(+)</text>
        <dbReference type="Rhea" id="RHEA:27974"/>
        <dbReference type="ChEBI" id="CHEBI:15378"/>
        <dbReference type="ChEBI" id="CHEBI:28938"/>
        <dbReference type="ChEBI" id="CHEBI:61032"/>
        <dbReference type="ChEBI" id="CHEBI:61036"/>
        <dbReference type="EC" id="4.3.99.3"/>
    </reaction>
</comment>
<dbReference type="Gene3D" id="3.20.20.70">
    <property type="entry name" value="Aldolase class I"/>
    <property type="match status" value="1"/>
</dbReference>
<keyword evidence="3 8" id="KW-0479">Metal-binding</keyword>
<feature type="binding site" evidence="8">
    <location>
        <position position="75"/>
    </location>
    <ligand>
        <name>substrate</name>
    </ligand>
</feature>
<dbReference type="PANTHER" id="PTHR42836:SF1">
    <property type="entry name" value="7-CARBOXY-7-DEAZAGUANINE SYNTHASE"/>
    <property type="match status" value="1"/>
</dbReference>
<protein>
    <recommendedName>
        <fullName evidence="8">7-carboxy-7-deazaguanine synthase</fullName>
        <shortName evidence="8">CDG synthase</shortName>
        <ecNumber evidence="8">4.3.99.3</ecNumber>
    </recommendedName>
    <alternativeName>
        <fullName evidence="8">Queuosine biosynthesis protein QueE</fullName>
    </alternativeName>
</protein>
<dbReference type="Proteomes" id="UP000443582">
    <property type="component" value="Unassembled WGS sequence"/>
</dbReference>
<feature type="binding site" evidence="8">
    <location>
        <position position="40"/>
    </location>
    <ligand>
        <name>Mg(2+)</name>
        <dbReference type="ChEBI" id="CHEBI:18420"/>
    </ligand>
</feature>
<comment type="cofactor">
    <cofactor evidence="8">
        <name>[4Fe-4S] cluster</name>
        <dbReference type="ChEBI" id="CHEBI:49883"/>
    </cofactor>
    <text evidence="8">Binds 1 [4Fe-4S] cluster. The cluster is coordinated with 3 cysteines and an exchangeable S-adenosyl-L-methionine.</text>
</comment>
<feature type="binding site" evidence="8">
    <location>
        <position position="35"/>
    </location>
    <ligand>
        <name>[4Fe-4S] cluster</name>
        <dbReference type="ChEBI" id="CHEBI:49883"/>
        <note>4Fe-4S-S-AdoMet</note>
    </ligand>
</feature>
<evidence type="ECO:0000256" key="8">
    <source>
        <dbReference type="HAMAP-Rule" id="MF_00917"/>
    </source>
</evidence>
<feature type="binding site" evidence="8">
    <location>
        <position position="31"/>
    </location>
    <ligand>
        <name>[4Fe-4S] cluster</name>
        <dbReference type="ChEBI" id="CHEBI:49883"/>
        <note>4Fe-4S-S-AdoMet</note>
    </ligand>
</feature>
<dbReference type="PROSITE" id="PS51918">
    <property type="entry name" value="RADICAL_SAM"/>
    <property type="match status" value="1"/>
</dbReference>
<comment type="function">
    <text evidence="8">Catalyzes the complex heterocyclic radical-mediated conversion of 6-carboxy-5,6,7,8-tetrahydropterin (CPH4) to 7-carboxy-7-deazaguanine (CDG), a step common to the biosynthetic pathways of all 7-deazapurine-containing compounds.</text>
</comment>
<dbReference type="InterPro" id="IPR024924">
    <property type="entry name" value="7-CO-7-deazaguanine_synth-like"/>
</dbReference>
<dbReference type="PIRSF" id="PIRSF000370">
    <property type="entry name" value="QueE"/>
    <property type="match status" value="1"/>
</dbReference>
<comment type="cofactor">
    <cofactor evidence="8">
        <name>S-adenosyl-L-methionine</name>
        <dbReference type="ChEBI" id="CHEBI:59789"/>
    </cofactor>
    <text evidence="8">Binds 1 S-adenosyl-L-methionine per subunit.</text>
</comment>
<comment type="subunit">
    <text evidence="8">Homodimer.</text>
</comment>
<evidence type="ECO:0000256" key="5">
    <source>
        <dbReference type="ARBA" id="ARBA00023004"/>
    </source>
</evidence>
<feature type="binding site" evidence="8">
    <location>
        <position position="27"/>
    </location>
    <ligand>
        <name>substrate</name>
    </ligand>
</feature>
<keyword evidence="4 8" id="KW-0460">Magnesium</keyword>